<feature type="coiled-coil region" evidence="1">
    <location>
        <begin position="815"/>
        <end position="842"/>
    </location>
</feature>
<keyword evidence="4" id="KW-1185">Reference proteome</keyword>
<feature type="compositionally biased region" description="Polar residues" evidence="2">
    <location>
        <begin position="272"/>
        <end position="285"/>
    </location>
</feature>
<comment type="caution">
    <text evidence="3">The sequence shown here is derived from an EMBL/GenBank/DDBJ whole genome shotgun (WGS) entry which is preliminary data.</text>
</comment>
<keyword evidence="1" id="KW-0175">Coiled coil</keyword>
<evidence type="ECO:0000313" key="4">
    <source>
        <dbReference type="Proteomes" id="UP001417504"/>
    </source>
</evidence>
<dbReference type="Proteomes" id="UP001417504">
    <property type="component" value="Unassembled WGS sequence"/>
</dbReference>
<protein>
    <submittedName>
        <fullName evidence="3">Uncharacterized protein</fullName>
    </submittedName>
</protein>
<sequence>MRTDTPLDCAIFQLSPKRSRCELFVSGDGRTEKLASGLVKPFVAHLTVAEEQVARAVQTIKLEVERRKNEGSWFTKGTLERFVRFVSTPEVLESVSTFDAEMSQLEAARRIYLQGVNDQYSSATGGSEIGTTSADITKKELLRAIDVRLVAVKQDLIAACSRASAAGFTPDTVAELQIFAERFGAHRLNDACTEFLSTSQRRSDLVNPWRAGVDQALRLSCESDMSIDDPNEDVTAARTGGPYHFPDSQQHWCQSQQQASQEFQTSKDGPSKPSSTYSMQQANRESSIEREKGRDGDEAIENKDKKRDESTLESPKTTQPARRLSVQDRINMFESKQKEQTKGSGGSSKVAVGKSAELRRMSSDVSSAGQGAEKAVLRRWSGASDMSVDTSFERKESGSSASTPCAVSSSLNQPAPFAIMSDDRVHVGSKDTDASLRVDARVQSGVMKDSDLKNQSATHTHTPVEVYDCQERVAGSSVQADSKLQSNISGRSGRTVMADKTDIEAQLNPLFSRLGAISLKEAMPPQSQLNTFSGRREDEGLNDQPFVKSQSKASSGKVEDLELNAQGASLSRFDTFSGGPEHALKDQATSRTMIGASFGGKEHTALKDKIVPQGKFRATSGEDRIASQTQLEAPMSGVDNISRTNELSRHRKVDNVRMGDQLTDRLPFSSSMSAVVATGSNSKVSKLSQPPSKQFTRKVFSDSGTKDQTAFRVHDRLSVNDLSALSLEGNDIQEEADIRKKDMAIPVREEDYGLSGKKLQMSTSGSGLPGKKGKRASFYKNDNPAFPQSSVAENLDALSSVLVSPVEQLQKGRPAKGNQDLNNELQIKADELEKLFAEHKLRVPGDQYASARRSRPVEGQAEQLVNSADCMPVDVTPVQFKTPVKESVGSSMKLADLDSNSSLTFEDAQDFDSALKQSSAGFPEDSRGKFYNKYMQKREAKLREEWSSKGAQKEAKMKAMQDSLEQSRVEMKAKFTASADRQDTVLYSRRRAEKLKSLNSQNLKNREQVFFHGSSR</sequence>
<name>A0AAP0JE42_9MAGN</name>
<feature type="region of interest" description="Disordered" evidence="2">
    <location>
        <begin position="527"/>
        <end position="557"/>
    </location>
</feature>
<gene>
    <name evidence="3" type="ORF">Sjap_011963</name>
</gene>
<evidence type="ECO:0000256" key="1">
    <source>
        <dbReference type="SAM" id="Coils"/>
    </source>
</evidence>
<feature type="compositionally biased region" description="Basic and acidic residues" evidence="2">
    <location>
        <begin position="286"/>
        <end position="310"/>
    </location>
</feature>
<feature type="region of interest" description="Disordered" evidence="2">
    <location>
        <begin position="224"/>
        <end position="411"/>
    </location>
</feature>
<organism evidence="3 4">
    <name type="scientific">Stephania japonica</name>
    <dbReference type="NCBI Taxonomy" id="461633"/>
    <lineage>
        <taxon>Eukaryota</taxon>
        <taxon>Viridiplantae</taxon>
        <taxon>Streptophyta</taxon>
        <taxon>Embryophyta</taxon>
        <taxon>Tracheophyta</taxon>
        <taxon>Spermatophyta</taxon>
        <taxon>Magnoliopsida</taxon>
        <taxon>Ranunculales</taxon>
        <taxon>Menispermaceae</taxon>
        <taxon>Menispermoideae</taxon>
        <taxon>Cissampelideae</taxon>
        <taxon>Stephania</taxon>
    </lineage>
</organism>
<dbReference type="EMBL" id="JBBNAE010000004">
    <property type="protein sequence ID" value="KAK9131476.1"/>
    <property type="molecule type" value="Genomic_DNA"/>
</dbReference>
<accession>A0AAP0JE42</accession>
<evidence type="ECO:0000256" key="2">
    <source>
        <dbReference type="SAM" id="MobiDB-lite"/>
    </source>
</evidence>
<dbReference type="PANTHER" id="PTHR31008">
    <property type="entry name" value="COP1-INTERACTING PROTEIN-RELATED"/>
    <property type="match status" value="1"/>
</dbReference>
<feature type="compositionally biased region" description="Low complexity" evidence="2">
    <location>
        <begin position="398"/>
        <end position="410"/>
    </location>
</feature>
<proteinExistence type="predicted"/>
<dbReference type="AlphaFoldDB" id="A0AAP0JE42"/>
<reference evidence="3 4" key="1">
    <citation type="submission" date="2024-01" db="EMBL/GenBank/DDBJ databases">
        <title>Genome assemblies of Stephania.</title>
        <authorList>
            <person name="Yang L."/>
        </authorList>
    </citation>
    <scope>NUCLEOTIDE SEQUENCE [LARGE SCALE GENOMIC DNA]</scope>
    <source>
        <strain evidence="3">QJT</strain>
        <tissue evidence="3">Leaf</tissue>
    </source>
</reference>
<evidence type="ECO:0000313" key="3">
    <source>
        <dbReference type="EMBL" id="KAK9131476.1"/>
    </source>
</evidence>
<feature type="region of interest" description="Disordered" evidence="2">
    <location>
        <begin position="756"/>
        <end position="781"/>
    </location>
</feature>
<feature type="compositionally biased region" description="Low complexity" evidence="2">
    <location>
        <begin position="248"/>
        <end position="266"/>
    </location>
</feature>
<dbReference type="PANTHER" id="PTHR31008:SF15">
    <property type="entry name" value="GPI-ANCHORED ADHESIN-LIKE PROTEIN"/>
    <property type="match status" value="1"/>
</dbReference>